<dbReference type="PRINTS" id="PR01836">
    <property type="entry name" value="MGATPASE"/>
</dbReference>
<evidence type="ECO:0000256" key="13">
    <source>
        <dbReference type="ARBA" id="ARBA00022967"/>
    </source>
</evidence>
<gene>
    <name evidence="20" type="ORF">HNP98_002440</name>
</gene>
<name>A0ABX2FRZ6_9BACT</name>
<dbReference type="RefSeq" id="WP_173810323.1">
    <property type="nucleotide sequence ID" value="NZ_JABSNP010000010.1"/>
</dbReference>
<dbReference type="Proteomes" id="UP000779507">
    <property type="component" value="Unassembled WGS sequence"/>
</dbReference>
<keyword evidence="9 18" id="KW-0812">Transmembrane</keyword>
<keyword evidence="12" id="KW-0460">Magnesium</keyword>
<dbReference type="SUPFAM" id="SSF81653">
    <property type="entry name" value="Calcium ATPase, transduction domain A"/>
    <property type="match status" value="1"/>
</dbReference>
<comment type="catalytic activity">
    <reaction evidence="17">
        <text>Mg(2+)(out) + ATP + H2O = Mg(2+)(in) + ADP + phosphate + H(+)</text>
        <dbReference type="Rhea" id="RHEA:10260"/>
        <dbReference type="ChEBI" id="CHEBI:15377"/>
        <dbReference type="ChEBI" id="CHEBI:15378"/>
        <dbReference type="ChEBI" id="CHEBI:18420"/>
        <dbReference type="ChEBI" id="CHEBI:30616"/>
        <dbReference type="ChEBI" id="CHEBI:43474"/>
        <dbReference type="ChEBI" id="CHEBI:456216"/>
        <dbReference type="EC" id="7.2.2.14"/>
    </reaction>
</comment>
<dbReference type="EMBL" id="JABSNP010000010">
    <property type="protein sequence ID" value="NRT19608.1"/>
    <property type="molecule type" value="Genomic_DNA"/>
</dbReference>
<feature type="transmembrane region" description="Helical" evidence="18">
    <location>
        <begin position="93"/>
        <end position="109"/>
    </location>
</feature>
<evidence type="ECO:0000256" key="8">
    <source>
        <dbReference type="ARBA" id="ARBA00022553"/>
    </source>
</evidence>
<dbReference type="InterPro" id="IPR006068">
    <property type="entry name" value="ATPase_P-typ_cation-transptr_C"/>
</dbReference>
<dbReference type="Pfam" id="PF00122">
    <property type="entry name" value="E1-E2_ATPase"/>
    <property type="match status" value="1"/>
</dbReference>
<dbReference type="InterPro" id="IPR018303">
    <property type="entry name" value="ATPase_P-typ_P_site"/>
</dbReference>
<dbReference type="NCBIfam" id="TIGR01524">
    <property type="entry name" value="ATPase-IIIB_Mg"/>
    <property type="match status" value="1"/>
</dbReference>
<feature type="transmembrane region" description="Helical" evidence="18">
    <location>
        <begin position="786"/>
        <end position="807"/>
    </location>
</feature>
<dbReference type="Gene3D" id="1.20.1110.10">
    <property type="entry name" value="Calcium-transporting ATPase, transmembrane domain"/>
    <property type="match status" value="1"/>
</dbReference>
<dbReference type="Gene3D" id="3.40.1110.10">
    <property type="entry name" value="Calcium-transporting ATPase, cytoplasmic domain N"/>
    <property type="match status" value="1"/>
</dbReference>
<keyword evidence="15 18" id="KW-0472">Membrane</keyword>
<keyword evidence="21" id="KW-1185">Reference proteome</keyword>
<evidence type="ECO:0000256" key="9">
    <source>
        <dbReference type="ARBA" id="ARBA00022692"/>
    </source>
</evidence>
<dbReference type="SUPFAM" id="SSF81665">
    <property type="entry name" value="Calcium ATPase, transmembrane domain M"/>
    <property type="match status" value="1"/>
</dbReference>
<dbReference type="InterPro" id="IPR044492">
    <property type="entry name" value="P_typ_ATPase_HD_dom"/>
</dbReference>
<keyword evidence="10" id="KW-0547">Nucleotide-binding</keyword>
<feature type="transmembrane region" description="Helical" evidence="18">
    <location>
        <begin position="725"/>
        <end position="748"/>
    </location>
</feature>
<organism evidence="20 21">
    <name type="scientific">Hymenobacter caeli</name>
    <dbReference type="NCBI Taxonomy" id="2735894"/>
    <lineage>
        <taxon>Bacteria</taxon>
        <taxon>Pseudomonadati</taxon>
        <taxon>Bacteroidota</taxon>
        <taxon>Cytophagia</taxon>
        <taxon>Cytophagales</taxon>
        <taxon>Hymenobacteraceae</taxon>
        <taxon>Hymenobacter</taxon>
    </lineage>
</organism>
<evidence type="ECO:0000256" key="14">
    <source>
        <dbReference type="ARBA" id="ARBA00022989"/>
    </source>
</evidence>
<dbReference type="PANTHER" id="PTHR42861">
    <property type="entry name" value="CALCIUM-TRANSPORTING ATPASE"/>
    <property type="match status" value="1"/>
</dbReference>
<keyword evidence="13" id="KW-1278">Translocase</keyword>
<dbReference type="InterPro" id="IPR008250">
    <property type="entry name" value="ATPase_P-typ_transduc_dom_A_sf"/>
</dbReference>
<comment type="caution">
    <text evidence="20">The sequence shown here is derived from an EMBL/GenBank/DDBJ whole genome shotgun (WGS) entry which is preliminary data.</text>
</comment>
<reference evidence="20 21" key="1">
    <citation type="submission" date="2020-05" db="EMBL/GenBank/DDBJ databases">
        <title>Genomic Encyclopedia of Type Strains, Phase IV (KMG-V): Genome sequencing to study the core and pangenomes of soil and plant-associated prokaryotes.</title>
        <authorList>
            <person name="Whitman W."/>
        </authorList>
    </citation>
    <scope>NUCLEOTIDE SEQUENCE [LARGE SCALE GENOMIC DNA]</scope>
    <source>
        <strain evidence="20 21">9A</strain>
    </source>
</reference>
<evidence type="ECO:0000256" key="4">
    <source>
        <dbReference type="ARBA" id="ARBA00012786"/>
    </source>
</evidence>
<feature type="transmembrane region" description="Helical" evidence="18">
    <location>
        <begin position="69"/>
        <end position="87"/>
    </location>
</feature>
<dbReference type="Gene3D" id="2.70.150.10">
    <property type="entry name" value="Calcium-transporting ATPase, cytoplasmic transduction domain A"/>
    <property type="match status" value="1"/>
</dbReference>
<evidence type="ECO:0000313" key="21">
    <source>
        <dbReference type="Proteomes" id="UP000779507"/>
    </source>
</evidence>
<keyword evidence="6" id="KW-1003">Cell membrane</keyword>
<evidence type="ECO:0000256" key="5">
    <source>
        <dbReference type="ARBA" id="ARBA00013555"/>
    </source>
</evidence>
<dbReference type="SMART" id="SM00831">
    <property type="entry name" value="Cation_ATPase_N"/>
    <property type="match status" value="1"/>
</dbReference>
<protein>
    <recommendedName>
        <fullName evidence="5">Magnesium-transporting ATPase, P-type 1</fullName>
        <ecNumber evidence="4">7.2.2.14</ecNumber>
    </recommendedName>
    <alternativeName>
        <fullName evidence="16">Mg(2+) transport ATPase, P-type 1</fullName>
    </alternativeName>
</protein>
<dbReference type="SFLD" id="SFLDG00002">
    <property type="entry name" value="C1.7:_P-type_atpase_like"/>
    <property type="match status" value="1"/>
</dbReference>
<dbReference type="InterPro" id="IPR006415">
    <property type="entry name" value="P-type_ATPase_IIIB"/>
</dbReference>
<evidence type="ECO:0000256" key="7">
    <source>
        <dbReference type="ARBA" id="ARBA00022519"/>
    </source>
</evidence>
<dbReference type="PROSITE" id="PS00154">
    <property type="entry name" value="ATPASE_E1_E2"/>
    <property type="match status" value="1"/>
</dbReference>
<evidence type="ECO:0000256" key="6">
    <source>
        <dbReference type="ARBA" id="ARBA00022475"/>
    </source>
</evidence>
<evidence type="ECO:0000256" key="11">
    <source>
        <dbReference type="ARBA" id="ARBA00022840"/>
    </source>
</evidence>
<dbReference type="InterPro" id="IPR001757">
    <property type="entry name" value="P_typ_ATPase"/>
</dbReference>
<evidence type="ECO:0000256" key="15">
    <source>
        <dbReference type="ARBA" id="ARBA00023136"/>
    </source>
</evidence>
<feature type="transmembrane region" description="Helical" evidence="18">
    <location>
        <begin position="278"/>
        <end position="306"/>
    </location>
</feature>
<keyword evidence="14 18" id="KW-1133">Transmembrane helix</keyword>
<evidence type="ECO:0000313" key="20">
    <source>
        <dbReference type="EMBL" id="NRT19608.1"/>
    </source>
</evidence>
<dbReference type="SFLD" id="SFLDF00027">
    <property type="entry name" value="p-type_atpase"/>
    <property type="match status" value="1"/>
</dbReference>
<evidence type="ECO:0000256" key="10">
    <source>
        <dbReference type="ARBA" id="ARBA00022741"/>
    </source>
</evidence>
<dbReference type="EC" id="7.2.2.14" evidence="4"/>
<keyword evidence="7" id="KW-0997">Cell inner membrane</keyword>
<keyword evidence="11" id="KW-0067">ATP-binding</keyword>
<proteinExistence type="inferred from homology"/>
<comment type="subcellular location">
    <subcellularLocation>
        <location evidence="2">Cell inner membrane</location>
        <topology evidence="2">Multi-pass membrane protein</topology>
    </subcellularLocation>
</comment>
<dbReference type="InterPro" id="IPR036412">
    <property type="entry name" value="HAD-like_sf"/>
</dbReference>
<sequence length="850" mass="90570">MPTLAPPPAAPANGAAFWALPPAALLAQLRTTATGLSTAQAAAARQAAGPNQLRATAETSALGLFLSQFKSPISLILLAAAGLSFALRDTTDAVIIFVIIAVSGLLGFWQEKSASNAMRHLQGIVTMKTTVWRDGQETTIPTEQLVPGDVVRVQAGHLVAADCCLLTANELFVNEATLTGETFPVEKQPGSVPADAPLARRTNALFMGASVVSGSGQAVVVLTGQRTELGRIAQRIGQAAPETDFERGIRRFGFLLMEITLVLVFLIFAINVGLHKPVLSALLFSLAIAVGLTPQLLPAIISINLAQGARRMAQKQVIVKRLSAIENIGSMNVLCADKTGTLTDGNVRVDRIMDAAGQPSARAALLAKINAQLQQGFRNPIDVAILAFEPADVSAYPRVDEVPYDFLRKRLTLLTELDGQLVMSTKGALQNVLDVCQFVAVGPGPPEPLAAHLARLQQTYQDLSRRGFRTLGLATKNTNGQRDITKADETGMTFLGFITLFDPPKAGIAETLAALTGLGIQLKMITGDNALVAASVAERLGLGSPAVLTGAELRQLSPEALRQRVVATQVFAEVEPNQKERIILALRQAGFVVGYLGDGINDASALHAADVGISVDSAVDVAKDSADIVLLEQNLDVLLDGVREGRRTFANTMKYIFMATSANFGNMFSMAGASLFLPFLPLLPTQVLLTNLLTDLPEMTIGSDNVEPGAVAGPTKWDLGFIRRFMLAFGLLSSVFDYVSFGLLLLVFHARERLFQTGWFVESVLSAATIVLVVRTRGAFYRARPGRWLALATGGVALGVLVLPLTPLARVFGFVPLPLALYGALLGIVGAYVAAAELLKGWFYRRYAKH</sequence>
<dbReference type="Pfam" id="PF13246">
    <property type="entry name" value="Cation_ATPase"/>
    <property type="match status" value="1"/>
</dbReference>
<dbReference type="SFLD" id="SFLDS00003">
    <property type="entry name" value="Haloacid_Dehalogenase"/>
    <property type="match status" value="1"/>
</dbReference>
<dbReference type="InterPro" id="IPR023298">
    <property type="entry name" value="ATPase_P-typ_TM_dom_sf"/>
</dbReference>
<dbReference type="Pfam" id="PF00690">
    <property type="entry name" value="Cation_ATPase_N"/>
    <property type="match status" value="1"/>
</dbReference>
<feature type="domain" description="Cation-transporting P-type ATPase N-terminal" evidence="19">
    <location>
        <begin position="16"/>
        <end position="89"/>
    </location>
</feature>
<evidence type="ECO:0000256" key="3">
    <source>
        <dbReference type="ARBA" id="ARBA00008746"/>
    </source>
</evidence>
<evidence type="ECO:0000259" key="19">
    <source>
        <dbReference type="SMART" id="SM00831"/>
    </source>
</evidence>
<evidence type="ECO:0000256" key="12">
    <source>
        <dbReference type="ARBA" id="ARBA00022842"/>
    </source>
</evidence>
<dbReference type="InterPro" id="IPR023299">
    <property type="entry name" value="ATPase_P-typ_cyto_dom_N"/>
</dbReference>
<dbReference type="InterPro" id="IPR023214">
    <property type="entry name" value="HAD_sf"/>
</dbReference>
<feature type="transmembrane region" description="Helical" evidence="18">
    <location>
        <begin position="252"/>
        <end position="272"/>
    </location>
</feature>
<dbReference type="Gene3D" id="3.40.50.1000">
    <property type="entry name" value="HAD superfamily/HAD-like"/>
    <property type="match status" value="1"/>
</dbReference>
<dbReference type="InterPro" id="IPR059000">
    <property type="entry name" value="ATPase_P-type_domA"/>
</dbReference>
<evidence type="ECO:0000256" key="16">
    <source>
        <dbReference type="ARBA" id="ARBA00029806"/>
    </source>
</evidence>
<evidence type="ECO:0000256" key="1">
    <source>
        <dbReference type="ARBA" id="ARBA00003954"/>
    </source>
</evidence>
<evidence type="ECO:0000256" key="17">
    <source>
        <dbReference type="ARBA" id="ARBA00047295"/>
    </source>
</evidence>
<feature type="transmembrane region" description="Helical" evidence="18">
    <location>
        <begin position="819"/>
        <end position="839"/>
    </location>
</feature>
<dbReference type="SUPFAM" id="SSF56784">
    <property type="entry name" value="HAD-like"/>
    <property type="match status" value="1"/>
</dbReference>
<dbReference type="Pfam" id="PF00689">
    <property type="entry name" value="Cation_ATPase_C"/>
    <property type="match status" value="1"/>
</dbReference>
<comment type="similarity">
    <text evidence="3">Belongs to the cation transport ATPase (P-type) (TC 3.A.3) family. Type IIIB subfamily.</text>
</comment>
<keyword evidence="8" id="KW-0597">Phosphoprotein</keyword>
<dbReference type="NCBIfam" id="TIGR01494">
    <property type="entry name" value="ATPase_P-type"/>
    <property type="match status" value="3"/>
</dbReference>
<accession>A0ABX2FRZ6</accession>
<evidence type="ECO:0000256" key="18">
    <source>
        <dbReference type="SAM" id="Phobius"/>
    </source>
</evidence>
<comment type="function">
    <text evidence="1">Mediates magnesium influx to the cytosol.</text>
</comment>
<dbReference type="InterPro" id="IPR004014">
    <property type="entry name" value="ATPase_P-typ_cation-transptr_N"/>
</dbReference>
<evidence type="ECO:0000256" key="2">
    <source>
        <dbReference type="ARBA" id="ARBA00004429"/>
    </source>
</evidence>